<comment type="caution">
    <text evidence="2">The sequence shown here is derived from an EMBL/GenBank/DDBJ whole genome shotgun (WGS) entry which is preliminary data.</text>
</comment>
<evidence type="ECO:0000313" key="2">
    <source>
        <dbReference type="EMBL" id="OGK24599.1"/>
    </source>
</evidence>
<evidence type="ECO:0000256" key="1">
    <source>
        <dbReference type="SAM" id="MobiDB-lite"/>
    </source>
</evidence>
<protein>
    <submittedName>
        <fullName evidence="2">Uncharacterized protein</fullName>
    </submittedName>
</protein>
<feature type="compositionally biased region" description="Polar residues" evidence="1">
    <location>
        <begin position="1"/>
        <end position="18"/>
    </location>
</feature>
<name>A0A1F7GZX6_9BACT</name>
<dbReference type="AlphaFoldDB" id="A0A1F7GZX6"/>
<evidence type="ECO:0000313" key="3">
    <source>
        <dbReference type="Proteomes" id="UP000177159"/>
    </source>
</evidence>
<reference evidence="2 3" key="1">
    <citation type="journal article" date="2016" name="Nat. Commun.">
        <title>Thousands of microbial genomes shed light on interconnected biogeochemical processes in an aquifer system.</title>
        <authorList>
            <person name="Anantharaman K."/>
            <person name="Brown C.T."/>
            <person name="Hug L.A."/>
            <person name="Sharon I."/>
            <person name="Castelle C.J."/>
            <person name="Probst A.J."/>
            <person name="Thomas B.C."/>
            <person name="Singh A."/>
            <person name="Wilkins M.J."/>
            <person name="Karaoz U."/>
            <person name="Brodie E.L."/>
            <person name="Williams K.H."/>
            <person name="Hubbard S.S."/>
            <person name="Banfield J.F."/>
        </authorList>
    </citation>
    <scope>NUCLEOTIDE SEQUENCE [LARGE SCALE GENOMIC DNA]</scope>
</reference>
<dbReference type="EMBL" id="MFZM01000005">
    <property type="protein sequence ID" value="OGK24599.1"/>
    <property type="molecule type" value="Genomic_DNA"/>
</dbReference>
<feature type="compositionally biased region" description="Polar residues" evidence="1">
    <location>
        <begin position="31"/>
        <end position="42"/>
    </location>
</feature>
<accession>A0A1F7GZX6</accession>
<gene>
    <name evidence="2" type="ORF">A3C24_02305</name>
</gene>
<proteinExistence type="predicted"/>
<organism evidence="2 3">
    <name type="scientific">Candidatus Roizmanbacteria bacterium RIFCSPHIGHO2_02_FULL_37_24</name>
    <dbReference type="NCBI Taxonomy" id="1802037"/>
    <lineage>
        <taxon>Bacteria</taxon>
        <taxon>Candidatus Roizmaniibacteriota</taxon>
    </lineage>
</organism>
<feature type="region of interest" description="Disordered" evidence="1">
    <location>
        <begin position="1"/>
        <end position="42"/>
    </location>
</feature>
<dbReference type="Proteomes" id="UP000177159">
    <property type="component" value="Unassembled WGS sequence"/>
</dbReference>
<sequence>MIDGDQSATYKPQDTRNSPRFALGLRRGAQPPSSNSHSLNEQPSEAFRKWIEMEVLKIMKELVGRKDVQSKRIQEIANRTLDLIKPGMTMGALFQAAIKLNDGYPELDPLVIKLMKEYEQKYKYKAIEQVTDLVENGKYDEAEDVVKKVLEFKMSE</sequence>